<proteinExistence type="inferred from homology"/>
<dbReference type="EMBL" id="JAPDHZ010000002">
    <property type="protein sequence ID" value="MDG0791220.1"/>
    <property type="molecule type" value="Genomic_DNA"/>
</dbReference>
<reference evidence="7 8" key="1">
    <citation type="submission" date="2022-10" db="EMBL/GenBank/DDBJ databases">
        <title>Comparative genomic analysis of Cohnella hashimotonis sp. nov., isolated from the International Space Station.</title>
        <authorList>
            <person name="Simpson A."/>
            <person name="Venkateswaran K."/>
        </authorList>
    </citation>
    <scope>NUCLEOTIDE SEQUENCE [LARGE SCALE GENOMIC DNA]</scope>
    <source>
        <strain evidence="7 8">DSM 18997</strain>
    </source>
</reference>
<dbReference type="InterPro" id="IPR006103">
    <property type="entry name" value="Glyco_hydro_2_cat"/>
</dbReference>
<feature type="domain" description="Glycoside hydrolase family 2 immunoglobulin-like beta-sandwich" evidence="4">
    <location>
        <begin position="234"/>
        <end position="278"/>
    </location>
</feature>
<dbReference type="GO" id="GO:0004553">
    <property type="term" value="F:hydrolase activity, hydrolyzing O-glycosyl compounds"/>
    <property type="evidence" value="ECO:0007669"/>
    <property type="project" value="InterPro"/>
</dbReference>
<keyword evidence="3" id="KW-0326">Glycosidase</keyword>
<dbReference type="InterPro" id="IPR006102">
    <property type="entry name" value="Ig-like_GH2"/>
</dbReference>
<accession>A0A9X4KJW7</accession>
<dbReference type="Pfam" id="PF02837">
    <property type="entry name" value="Glyco_hydro_2_N"/>
    <property type="match status" value="1"/>
</dbReference>
<dbReference type="Pfam" id="PF00703">
    <property type="entry name" value="Glyco_hydro_2"/>
    <property type="match status" value="1"/>
</dbReference>
<dbReference type="SUPFAM" id="SSF51445">
    <property type="entry name" value="(Trans)glycosidases"/>
    <property type="match status" value="1"/>
</dbReference>
<feature type="domain" description="Glycosyl hydrolases family 2 sugar binding" evidence="6">
    <location>
        <begin position="10"/>
        <end position="125"/>
    </location>
</feature>
<dbReference type="InterPro" id="IPR051913">
    <property type="entry name" value="GH2_Domain-Containing"/>
</dbReference>
<protein>
    <recommendedName>
        <fullName evidence="9">Beta-galactosidase</fullName>
    </recommendedName>
</protein>
<dbReference type="GO" id="GO:0005975">
    <property type="term" value="P:carbohydrate metabolic process"/>
    <property type="evidence" value="ECO:0007669"/>
    <property type="project" value="InterPro"/>
</dbReference>
<dbReference type="PANTHER" id="PTHR42732:SF1">
    <property type="entry name" value="BETA-MANNOSIDASE"/>
    <property type="match status" value="1"/>
</dbReference>
<evidence type="ECO:0000259" key="5">
    <source>
        <dbReference type="Pfam" id="PF02836"/>
    </source>
</evidence>
<dbReference type="InterPro" id="IPR017853">
    <property type="entry name" value="GH"/>
</dbReference>
<evidence type="ECO:0000256" key="2">
    <source>
        <dbReference type="ARBA" id="ARBA00022801"/>
    </source>
</evidence>
<dbReference type="SUPFAM" id="SSF49785">
    <property type="entry name" value="Galactose-binding domain-like"/>
    <property type="match status" value="1"/>
</dbReference>
<evidence type="ECO:0000259" key="6">
    <source>
        <dbReference type="Pfam" id="PF02837"/>
    </source>
</evidence>
<dbReference type="Pfam" id="PF02836">
    <property type="entry name" value="Glyco_hydro_2_C"/>
    <property type="match status" value="1"/>
</dbReference>
<evidence type="ECO:0000313" key="7">
    <source>
        <dbReference type="EMBL" id="MDG0791220.1"/>
    </source>
</evidence>
<keyword evidence="2" id="KW-0378">Hydrolase</keyword>
<keyword evidence="8" id="KW-1185">Reference proteome</keyword>
<dbReference type="Gene3D" id="2.60.120.260">
    <property type="entry name" value="Galactose-binding domain-like"/>
    <property type="match status" value="1"/>
</dbReference>
<dbReference type="Proteomes" id="UP001153387">
    <property type="component" value="Unassembled WGS sequence"/>
</dbReference>
<gene>
    <name evidence="7" type="ORF">OMP38_10320</name>
</gene>
<dbReference type="SUPFAM" id="SSF49303">
    <property type="entry name" value="beta-Galactosidase/glucuronidase domain"/>
    <property type="match status" value="1"/>
</dbReference>
<feature type="domain" description="Glycoside hydrolase family 2 catalytic" evidence="5">
    <location>
        <begin position="284"/>
        <end position="490"/>
    </location>
</feature>
<dbReference type="InterPro" id="IPR036156">
    <property type="entry name" value="Beta-gal/glucu_dom_sf"/>
</dbReference>
<evidence type="ECO:0000256" key="3">
    <source>
        <dbReference type="ARBA" id="ARBA00023295"/>
    </source>
</evidence>
<evidence type="ECO:0000313" key="8">
    <source>
        <dbReference type="Proteomes" id="UP001153387"/>
    </source>
</evidence>
<comment type="caution">
    <text evidence="7">The sequence shown here is derived from an EMBL/GenBank/DDBJ whole genome shotgun (WGS) entry which is preliminary data.</text>
</comment>
<dbReference type="Gene3D" id="2.60.40.10">
    <property type="entry name" value="Immunoglobulins"/>
    <property type="match status" value="1"/>
</dbReference>
<evidence type="ECO:0008006" key="9">
    <source>
        <dbReference type="Google" id="ProtNLM"/>
    </source>
</evidence>
<evidence type="ECO:0000259" key="4">
    <source>
        <dbReference type="Pfam" id="PF00703"/>
    </source>
</evidence>
<organism evidence="7 8">
    <name type="scientific">Cohnella ginsengisoli</name>
    <dbReference type="NCBI Taxonomy" id="425004"/>
    <lineage>
        <taxon>Bacteria</taxon>
        <taxon>Bacillati</taxon>
        <taxon>Bacillota</taxon>
        <taxon>Bacilli</taxon>
        <taxon>Bacillales</taxon>
        <taxon>Paenibacillaceae</taxon>
        <taxon>Cohnella</taxon>
    </lineage>
</organism>
<dbReference type="PANTHER" id="PTHR42732">
    <property type="entry name" value="BETA-GALACTOSIDASE"/>
    <property type="match status" value="1"/>
</dbReference>
<name>A0A9X4KJW7_9BACL</name>
<evidence type="ECO:0000256" key="1">
    <source>
        <dbReference type="ARBA" id="ARBA00007401"/>
    </source>
</evidence>
<dbReference type="InterPro" id="IPR006104">
    <property type="entry name" value="Glyco_hydro_2_N"/>
</dbReference>
<dbReference type="AlphaFoldDB" id="A0A9X4KJW7"/>
<dbReference type="InterPro" id="IPR008979">
    <property type="entry name" value="Galactose-bd-like_sf"/>
</dbReference>
<dbReference type="InterPro" id="IPR013783">
    <property type="entry name" value="Ig-like_fold"/>
</dbReference>
<dbReference type="Gene3D" id="3.20.20.80">
    <property type="entry name" value="Glycosidases"/>
    <property type="match status" value="1"/>
</dbReference>
<comment type="similarity">
    <text evidence="1">Belongs to the glycosyl hydrolase 2 family.</text>
</comment>
<sequence>MQPRITIGLSSGWTFRVDAGDIGENEGWQASGLPDGRAVAVPHTWNVEEGLEDYRGAAWYAYEFEAEGAWRSKRVRIQFEAVYRDAKVWLNGQLIGGHAGSGYTSFTLDLTAALSFAHTNRLVVRADNRPSEQALPFARSFDWADDGGLIRGVQLIVSGRHAIDFAKIDALPAFTGEPGSPAGMTADGILGGSLYFDRVEAGARPEVSLAVRYDGELLAEERYAVEMQPGARSAKLRELRLDGIKLWHFDRPHLYSLEIAVYDSGGASDRIEVMLGFREIVTEGSRLLLNREPVRLIGVEWMPGSNPEVGMAETAADLIQRLRQMKEANCVITRFHWQQDAQLLDWCDSNGLLVQEEIPHWQQPAAPDDAHLPLALQHAQEMIDRHYNHPSVFAWGMGNELDGQDPHTFAYMGKLKQAFRRLDASRLVNYVSNTVHLDPAGDATGEGDVVMWNDYIGTWHGDLNRQSVIEQITAAYPDKPLAVAEFGLCEPAFPGGDPRRAKILSDNMAEYKRHPEIAIAIYFSLNDYRTQMGEEGEGRLRKRVHGSTDLYGNPKPSLSLLTELASPIQLAEAARYEANQVKVKLTVRDDLPSHAVRGYRFTASVGEGGGATSEAALPIPDTLPGESVELIFEAAPGATRIPIRIVRPNGFVALAQEIAID</sequence>
<dbReference type="RefSeq" id="WP_277564986.1">
    <property type="nucleotide sequence ID" value="NZ_JAPDHZ010000002.1"/>
</dbReference>